<comment type="subcellular location">
    <subcellularLocation>
        <location evidence="1">Cell membrane</location>
        <topology evidence="1">Multi-pass membrane protein</topology>
    </subcellularLocation>
</comment>
<sequence>MSTELATLIGVLLVLLDLGIRIAALIIVPRDRKPTAAMAWLLAIFLIPFVGIVLFLLIGNVKLSKRRRAKQAEINRVLDERASVLAPEPDAAWPAWFATTVEQNRRLGALPAVAGESAELIGDYAASIAAMTADIDTAERYAHVEFYIVAFDDVTRDFFAAMERAVARGVTVRLLLDHVASRRVSVHEATFAELDRIGVQWHFLLPFQPFKGNYERPDLRNHRKLVVVDGRVAYTGSQNLISRDYDSPKNQKRGLMWQELVVRLTGPVVRSVDAVFRSDWYAETDELLDEAAVVGGSGSGAGADADADAGAVGTVGAGGGAPVPVSTTAPADGGAPAASAPLVCQVVPSGPAYDDENNLRLFLSLVASAQERVIITSPYFVPDEAMMYAITSAKLRGLDVQLFVSELGDQGSVWHAQRSYYGALLRAGVRIWLYPAPYILHAKHLSIDDDVAVIGSSNMDIRSFNLNYEVSLMVRSASFVADMREVEQGYRDAGRELTLEEWNREPLSRTFFDGVARLTSALQ</sequence>
<gene>
    <name evidence="8" type="ORF">GCM10009717_27330</name>
</gene>
<evidence type="ECO:0000313" key="9">
    <source>
        <dbReference type="Proteomes" id="UP001499954"/>
    </source>
</evidence>
<dbReference type="InterPro" id="IPR001736">
    <property type="entry name" value="PLipase_D/transphosphatidylase"/>
</dbReference>
<dbReference type="Proteomes" id="UP001499954">
    <property type="component" value="Unassembled WGS sequence"/>
</dbReference>
<feature type="transmembrane region" description="Helical" evidence="6">
    <location>
        <begin position="39"/>
        <end position="61"/>
    </location>
</feature>
<feature type="domain" description="PLD phosphodiesterase" evidence="7">
    <location>
        <begin position="217"/>
        <end position="244"/>
    </location>
</feature>
<keyword evidence="2" id="KW-1003">Cell membrane</keyword>
<dbReference type="PROSITE" id="PS50035">
    <property type="entry name" value="PLD"/>
    <property type="match status" value="2"/>
</dbReference>
<dbReference type="SMART" id="SM00155">
    <property type="entry name" value="PLDc"/>
    <property type="match status" value="2"/>
</dbReference>
<accession>A0ABP5C7X4</accession>
<dbReference type="Pfam" id="PF13091">
    <property type="entry name" value="PLDc_2"/>
    <property type="match status" value="2"/>
</dbReference>
<dbReference type="InterPro" id="IPR025202">
    <property type="entry name" value="PLD-like_dom"/>
</dbReference>
<dbReference type="Gene3D" id="3.30.870.10">
    <property type="entry name" value="Endonuclease Chain A"/>
    <property type="match status" value="2"/>
</dbReference>
<protein>
    <submittedName>
        <fullName evidence="8">Phospholipase D-like domain-containing protein</fullName>
    </submittedName>
</protein>
<organism evidence="8 9">
    <name type="scientific">Agromyces allii</name>
    <dbReference type="NCBI Taxonomy" id="393607"/>
    <lineage>
        <taxon>Bacteria</taxon>
        <taxon>Bacillati</taxon>
        <taxon>Actinomycetota</taxon>
        <taxon>Actinomycetes</taxon>
        <taxon>Micrococcales</taxon>
        <taxon>Microbacteriaceae</taxon>
        <taxon>Agromyces</taxon>
    </lineage>
</organism>
<feature type="domain" description="PLD phosphodiesterase" evidence="7">
    <location>
        <begin position="436"/>
        <end position="463"/>
    </location>
</feature>
<evidence type="ECO:0000256" key="2">
    <source>
        <dbReference type="ARBA" id="ARBA00022475"/>
    </source>
</evidence>
<dbReference type="PANTHER" id="PTHR21248">
    <property type="entry name" value="CARDIOLIPIN SYNTHASE"/>
    <property type="match status" value="1"/>
</dbReference>
<evidence type="ECO:0000313" key="8">
    <source>
        <dbReference type="EMBL" id="GAA1959307.1"/>
    </source>
</evidence>
<keyword evidence="4 6" id="KW-1133">Transmembrane helix</keyword>
<name>A0ABP5C7X4_9MICO</name>
<keyword evidence="3 6" id="KW-0812">Transmembrane</keyword>
<keyword evidence="9" id="KW-1185">Reference proteome</keyword>
<reference evidence="9" key="1">
    <citation type="journal article" date="2019" name="Int. J. Syst. Evol. Microbiol.">
        <title>The Global Catalogue of Microorganisms (GCM) 10K type strain sequencing project: providing services to taxonomists for standard genome sequencing and annotation.</title>
        <authorList>
            <consortium name="The Broad Institute Genomics Platform"/>
            <consortium name="The Broad Institute Genome Sequencing Center for Infectious Disease"/>
            <person name="Wu L."/>
            <person name="Ma J."/>
        </authorList>
    </citation>
    <scope>NUCLEOTIDE SEQUENCE [LARGE SCALE GENOMIC DNA]</scope>
    <source>
        <strain evidence="9">JCM 13584</strain>
    </source>
</reference>
<keyword evidence="5 6" id="KW-0472">Membrane</keyword>
<dbReference type="SUPFAM" id="SSF56024">
    <property type="entry name" value="Phospholipase D/nuclease"/>
    <property type="match status" value="2"/>
</dbReference>
<dbReference type="EMBL" id="BAAAMK010000005">
    <property type="protein sequence ID" value="GAA1959307.1"/>
    <property type="molecule type" value="Genomic_DNA"/>
</dbReference>
<evidence type="ECO:0000256" key="5">
    <source>
        <dbReference type="ARBA" id="ARBA00023136"/>
    </source>
</evidence>
<dbReference type="PANTHER" id="PTHR21248:SF22">
    <property type="entry name" value="PHOSPHOLIPASE D"/>
    <property type="match status" value="1"/>
</dbReference>
<evidence type="ECO:0000259" key="7">
    <source>
        <dbReference type="PROSITE" id="PS50035"/>
    </source>
</evidence>
<dbReference type="RefSeq" id="WP_157416442.1">
    <property type="nucleotide sequence ID" value="NZ_BAAAMK010000005.1"/>
</dbReference>
<evidence type="ECO:0000256" key="3">
    <source>
        <dbReference type="ARBA" id="ARBA00022692"/>
    </source>
</evidence>
<evidence type="ECO:0000256" key="4">
    <source>
        <dbReference type="ARBA" id="ARBA00022989"/>
    </source>
</evidence>
<evidence type="ECO:0000256" key="1">
    <source>
        <dbReference type="ARBA" id="ARBA00004651"/>
    </source>
</evidence>
<dbReference type="InterPro" id="IPR027379">
    <property type="entry name" value="CLS_N"/>
</dbReference>
<proteinExistence type="predicted"/>
<evidence type="ECO:0000256" key="6">
    <source>
        <dbReference type="SAM" id="Phobius"/>
    </source>
</evidence>
<comment type="caution">
    <text evidence="8">The sequence shown here is derived from an EMBL/GenBank/DDBJ whole genome shotgun (WGS) entry which is preliminary data.</text>
</comment>
<dbReference type="Pfam" id="PF13396">
    <property type="entry name" value="PLDc_N"/>
    <property type="match status" value="1"/>
</dbReference>